<dbReference type="InterPro" id="IPR013087">
    <property type="entry name" value="Znf_C2H2_type"/>
</dbReference>
<comment type="subcellular location">
    <subcellularLocation>
        <location evidence="1">Nucleus</location>
    </subcellularLocation>
</comment>
<dbReference type="Proteomes" id="UP000265140">
    <property type="component" value="Chromosome 20"/>
</dbReference>
<evidence type="ECO:0000256" key="10">
    <source>
        <dbReference type="ARBA" id="ARBA00023242"/>
    </source>
</evidence>
<dbReference type="Pfam" id="PF00096">
    <property type="entry name" value="zf-C2H2"/>
    <property type="match status" value="3"/>
</dbReference>
<dbReference type="FunFam" id="3.30.160.60:FF:000240">
    <property type="entry name" value="Zinc finger protein 250"/>
    <property type="match status" value="1"/>
</dbReference>
<dbReference type="GO" id="GO:0010468">
    <property type="term" value="P:regulation of gene expression"/>
    <property type="evidence" value="ECO:0007669"/>
    <property type="project" value="TreeGrafter"/>
</dbReference>
<evidence type="ECO:0000256" key="6">
    <source>
        <dbReference type="ARBA" id="ARBA00022833"/>
    </source>
</evidence>
<protein>
    <recommendedName>
        <fullName evidence="13">C2H2-type domain-containing protein</fullName>
    </recommendedName>
</protein>
<reference evidence="14 15" key="1">
    <citation type="submission" date="2020-02" db="EMBL/GenBank/DDBJ databases">
        <title>Esox lucius (northern pike) genome, fEsoLuc1, primary haplotype.</title>
        <authorList>
            <person name="Myers G."/>
            <person name="Karagic N."/>
            <person name="Meyer A."/>
            <person name="Pippel M."/>
            <person name="Reichard M."/>
            <person name="Winkler S."/>
            <person name="Tracey A."/>
            <person name="Sims Y."/>
            <person name="Howe K."/>
            <person name="Rhie A."/>
            <person name="Formenti G."/>
            <person name="Durbin R."/>
            <person name="Fedrigo O."/>
            <person name="Jarvis E.D."/>
        </authorList>
    </citation>
    <scope>NUCLEOTIDE SEQUENCE [LARGE SCALE GENOMIC DNA]</scope>
</reference>
<feature type="domain" description="C2H2-type" evidence="13">
    <location>
        <begin position="212"/>
        <end position="239"/>
    </location>
</feature>
<keyword evidence="7" id="KW-0805">Transcription regulation</keyword>
<keyword evidence="9" id="KW-0804">Transcription</keyword>
<dbReference type="PROSITE" id="PS00028">
    <property type="entry name" value="ZINC_FINGER_C2H2_1"/>
    <property type="match status" value="4"/>
</dbReference>
<dbReference type="SMART" id="SM00355">
    <property type="entry name" value="ZnF_C2H2"/>
    <property type="match status" value="4"/>
</dbReference>
<evidence type="ECO:0000256" key="1">
    <source>
        <dbReference type="ARBA" id="ARBA00004123"/>
    </source>
</evidence>
<dbReference type="AlphaFoldDB" id="A0AAY5KRY2"/>
<evidence type="ECO:0000256" key="12">
    <source>
        <dbReference type="SAM" id="MobiDB-lite"/>
    </source>
</evidence>
<evidence type="ECO:0000256" key="4">
    <source>
        <dbReference type="ARBA" id="ARBA00022737"/>
    </source>
</evidence>
<dbReference type="InterPro" id="IPR050331">
    <property type="entry name" value="Zinc_finger"/>
</dbReference>
<sequence>MKAEDGTGNGESDGTQIRNVSPGQIVTSESSLPAVLSQPVIRGPPDNPVAVLSRVTPSMNPVTPLTPFSAASSTPKQPIAEESSNALPVNSPLITRSSESDPDPQSLSTEEKQMVTTPNRSPPTNASLLTHPQSPSMTFDPSIEAVNQSTAPESERSSLPWNDHLYFSSTAPPSPPLVTVVPSGTPRNLEPLDPLDLVSPGSPPSTGPRRVLYCPLCPRIFYYVSDLERHSITHSQNKPHVCLQCGKAFKRSSHLQRHNHIHTGQRNFVCPICSKRFREAGELQRHQRVHTGEKPYQCSLCHTRFAERNTLRRHTKRKHPYHQAAVDMLTEGGDGRGAGEGEEETEEWYSSTVSNLENSDSEPDSEVIS</sequence>
<dbReference type="GeneTree" id="ENSGT00940000163608"/>
<keyword evidence="8" id="KW-0238">DNA-binding</keyword>
<dbReference type="Ensembl" id="ENSELUT00000088552.1">
    <property type="protein sequence ID" value="ENSELUP00000091446.1"/>
    <property type="gene ID" value="ENSELUG00000015468.3"/>
</dbReference>
<evidence type="ECO:0000313" key="15">
    <source>
        <dbReference type="Proteomes" id="UP000265140"/>
    </source>
</evidence>
<dbReference type="PANTHER" id="PTHR16515">
    <property type="entry name" value="PR DOMAIN ZINC FINGER PROTEIN"/>
    <property type="match status" value="1"/>
</dbReference>
<dbReference type="GO" id="GO:0005634">
    <property type="term" value="C:nucleus"/>
    <property type="evidence" value="ECO:0007669"/>
    <property type="project" value="UniProtKB-SubCell"/>
</dbReference>
<keyword evidence="4" id="KW-0677">Repeat</keyword>
<keyword evidence="5 11" id="KW-0863">Zinc-finger</keyword>
<dbReference type="PROSITE" id="PS50157">
    <property type="entry name" value="ZINC_FINGER_C2H2_2"/>
    <property type="match status" value="4"/>
</dbReference>
<comment type="similarity">
    <text evidence="2">Belongs to the krueppel C2H2-type zinc-finger protein family.</text>
</comment>
<name>A0AAY5KRY2_ESOLU</name>
<feature type="region of interest" description="Disordered" evidence="12">
    <location>
        <begin position="1"/>
        <end position="166"/>
    </location>
</feature>
<evidence type="ECO:0000256" key="11">
    <source>
        <dbReference type="PROSITE-ProRule" id="PRU00042"/>
    </source>
</evidence>
<feature type="region of interest" description="Disordered" evidence="12">
    <location>
        <begin position="183"/>
        <end position="204"/>
    </location>
</feature>
<accession>A0AAY5KRY2</accession>
<feature type="domain" description="C2H2-type" evidence="13">
    <location>
        <begin position="268"/>
        <end position="295"/>
    </location>
</feature>
<dbReference type="FunFam" id="3.30.160.60:FF:000702">
    <property type="entry name" value="Transcription factor E4F1 isoform 1"/>
    <property type="match status" value="1"/>
</dbReference>
<keyword evidence="10" id="KW-0539">Nucleus</keyword>
<evidence type="ECO:0000256" key="8">
    <source>
        <dbReference type="ARBA" id="ARBA00023125"/>
    </source>
</evidence>
<evidence type="ECO:0000256" key="2">
    <source>
        <dbReference type="ARBA" id="ARBA00006991"/>
    </source>
</evidence>
<feature type="compositionally biased region" description="Polar residues" evidence="12">
    <location>
        <begin position="348"/>
        <end position="358"/>
    </location>
</feature>
<proteinExistence type="inferred from homology"/>
<dbReference type="PANTHER" id="PTHR16515:SF60">
    <property type="entry name" value="ZINC FINGER PROTEIN 436"/>
    <property type="match status" value="1"/>
</dbReference>
<dbReference type="InterPro" id="IPR036236">
    <property type="entry name" value="Znf_C2H2_sf"/>
</dbReference>
<organism evidence="14 15">
    <name type="scientific">Esox lucius</name>
    <name type="common">Northern pike</name>
    <dbReference type="NCBI Taxonomy" id="8010"/>
    <lineage>
        <taxon>Eukaryota</taxon>
        <taxon>Metazoa</taxon>
        <taxon>Chordata</taxon>
        <taxon>Craniata</taxon>
        <taxon>Vertebrata</taxon>
        <taxon>Euteleostomi</taxon>
        <taxon>Actinopterygii</taxon>
        <taxon>Neopterygii</taxon>
        <taxon>Teleostei</taxon>
        <taxon>Protacanthopterygii</taxon>
        <taxon>Esociformes</taxon>
        <taxon>Esocidae</taxon>
        <taxon>Esox</taxon>
    </lineage>
</organism>
<evidence type="ECO:0000256" key="5">
    <source>
        <dbReference type="ARBA" id="ARBA00022771"/>
    </source>
</evidence>
<keyword evidence="3" id="KW-0479">Metal-binding</keyword>
<dbReference type="GO" id="GO:0008270">
    <property type="term" value="F:zinc ion binding"/>
    <property type="evidence" value="ECO:0007669"/>
    <property type="project" value="UniProtKB-KW"/>
</dbReference>
<feature type="compositionally biased region" description="Polar residues" evidence="12">
    <location>
        <begin position="10"/>
        <end position="31"/>
    </location>
</feature>
<dbReference type="SUPFAM" id="SSF57667">
    <property type="entry name" value="beta-beta-alpha zinc fingers"/>
    <property type="match status" value="2"/>
</dbReference>
<evidence type="ECO:0000259" key="13">
    <source>
        <dbReference type="PROSITE" id="PS50157"/>
    </source>
</evidence>
<evidence type="ECO:0000256" key="7">
    <source>
        <dbReference type="ARBA" id="ARBA00023015"/>
    </source>
</evidence>
<evidence type="ECO:0000313" key="14">
    <source>
        <dbReference type="Ensembl" id="ENSELUP00000091446.1"/>
    </source>
</evidence>
<dbReference type="GO" id="GO:0003677">
    <property type="term" value="F:DNA binding"/>
    <property type="evidence" value="ECO:0007669"/>
    <property type="project" value="UniProtKB-KW"/>
</dbReference>
<reference evidence="14" key="2">
    <citation type="submission" date="2025-08" db="UniProtKB">
        <authorList>
            <consortium name="Ensembl"/>
        </authorList>
    </citation>
    <scope>IDENTIFICATION</scope>
</reference>
<dbReference type="FunFam" id="3.30.160.60:FF:000100">
    <property type="entry name" value="Zinc finger 45-like"/>
    <property type="match status" value="1"/>
</dbReference>
<feature type="domain" description="C2H2-type" evidence="13">
    <location>
        <begin position="240"/>
        <end position="267"/>
    </location>
</feature>
<keyword evidence="6" id="KW-0862">Zinc</keyword>
<feature type="domain" description="C2H2-type" evidence="13">
    <location>
        <begin position="296"/>
        <end position="324"/>
    </location>
</feature>
<evidence type="ECO:0000256" key="3">
    <source>
        <dbReference type="ARBA" id="ARBA00022723"/>
    </source>
</evidence>
<feature type="compositionally biased region" description="Polar residues" evidence="12">
    <location>
        <begin position="69"/>
        <end position="160"/>
    </location>
</feature>
<feature type="region of interest" description="Disordered" evidence="12">
    <location>
        <begin position="329"/>
        <end position="369"/>
    </location>
</feature>
<keyword evidence="15" id="KW-1185">Reference proteome</keyword>
<feature type="compositionally biased region" description="Acidic residues" evidence="12">
    <location>
        <begin position="359"/>
        <end position="369"/>
    </location>
</feature>
<evidence type="ECO:0000256" key="9">
    <source>
        <dbReference type="ARBA" id="ARBA00023163"/>
    </source>
</evidence>
<dbReference type="Gene3D" id="3.30.160.60">
    <property type="entry name" value="Classic Zinc Finger"/>
    <property type="match status" value="4"/>
</dbReference>
<reference evidence="14" key="3">
    <citation type="submission" date="2025-09" db="UniProtKB">
        <authorList>
            <consortium name="Ensembl"/>
        </authorList>
    </citation>
    <scope>IDENTIFICATION</scope>
</reference>